<dbReference type="PANTHER" id="PTHR42781:SF4">
    <property type="entry name" value="SPERMIDINE_PUTRESCINE IMPORT ATP-BINDING PROTEIN POTA"/>
    <property type="match status" value="1"/>
</dbReference>
<dbReference type="InterPro" id="IPR003439">
    <property type="entry name" value="ABC_transporter-like_ATP-bd"/>
</dbReference>
<evidence type="ECO:0000256" key="3">
    <source>
        <dbReference type="ARBA" id="ARBA00022840"/>
    </source>
</evidence>
<keyword evidence="1" id="KW-0813">Transport</keyword>
<evidence type="ECO:0000256" key="1">
    <source>
        <dbReference type="ARBA" id="ARBA00022448"/>
    </source>
</evidence>
<dbReference type="AlphaFoldDB" id="A0A1E5C550"/>
<keyword evidence="3 6" id="KW-0067">ATP-binding</keyword>
<evidence type="ECO:0000256" key="2">
    <source>
        <dbReference type="ARBA" id="ARBA00022741"/>
    </source>
</evidence>
<organism evidence="6 7">
    <name type="scientific">Enterovibrio norvegicus FF-454</name>
    <dbReference type="NCBI Taxonomy" id="1185651"/>
    <lineage>
        <taxon>Bacteria</taxon>
        <taxon>Pseudomonadati</taxon>
        <taxon>Pseudomonadota</taxon>
        <taxon>Gammaproteobacteria</taxon>
        <taxon>Vibrionales</taxon>
        <taxon>Vibrionaceae</taxon>
        <taxon>Enterovibrio</taxon>
    </lineage>
</organism>
<evidence type="ECO:0000313" key="6">
    <source>
        <dbReference type="EMBL" id="OEE60628.1"/>
    </source>
</evidence>
<evidence type="ECO:0000256" key="4">
    <source>
        <dbReference type="SAM" id="MobiDB-lite"/>
    </source>
</evidence>
<reference evidence="6 7" key="1">
    <citation type="journal article" date="2012" name="Science">
        <title>Ecological populations of bacteria act as socially cohesive units of antibiotic production and resistance.</title>
        <authorList>
            <person name="Cordero O.X."/>
            <person name="Wildschutte H."/>
            <person name="Kirkup B."/>
            <person name="Proehl S."/>
            <person name="Ngo L."/>
            <person name="Hussain F."/>
            <person name="Le Roux F."/>
            <person name="Mincer T."/>
            <person name="Polz M.F."/>
        </authorList>
    </citation>
    <scope>NUCLEOTIDE SEQUENCE [LARGE SCALE GENOMIC DNA]</scope>
    <source>
        <strain evidence="6 7">FF-454</strain>
    </source>
</reference>
<keyword evidence="7" id="KW-1185">Reference proteome</keyword>
<feature type="region of interest" description="Disordered" evidence="4">
    <location>
        <begin position="209"/>
        <end position="232"/>
    </location>
</feature>
<dbReference type="PANTHER" id="PTHR42781">
    <property type="entry name" value="SPERMIDINE/PUTRESCINE IMPORT ATP-BINDING PROTEIN POTA"/>
    <property type="match status" value="1"/>
</dbReference>
<evidence type="ECO:0000313" key="7">
    <source>
        <dbReference type="Proteomes" id="UP000095039"/>
    </source>
</evidence>
<dbReference type="PROSITE" id="PS50893">
    <property type="entry name" value="ABC_TRANSPORTER_2"/>
    <property type="match status" value="1"/>
</dbReference>
<dbReference type="GO" id="GO:0016887">
    <property type="term" value="F:ATP hydrolysis activity"/>
    <property type="evidence" value="ECO:0007669"/>
    <property type="project" value="InterPro"/>
</dbReference>
<dbReference type="InterPro" id="IPR050093">
    <property type="entry name" value="ABC_SmlMolc_Importer"/>
</dbReference>
<dbReference type="SUPFAM" id="SSF52540">
    <property type="entry name" value="P-loop containing nucleoside triphosphate hydrolases"/>
    <property type="match status" value="1"/>
</dbReference>
<dbReference type="InterPro" id="IPR027417">
    <property type="entry name" value="P-loop_NTPase"/>
</dbReference>
<name>A0A1E5C550_9GAMM</name>
<sequence>MSLSVQNLTIKSKQSTLLQAMSFDVENGDILSIMGPSGCGKSTLLSAVAGHLSPEFSCQGDIRVNDKSILALPAEKRAVGILFQDDLLFPHLSVWQNLAFGLPDTMSATEKKERALATLEEIELGDIAYKAPDQISGGQRARISLMRTLLSHPKVILLDEPFSKLDKPLRKSFRAFVFKQIKNRNIAAVMVTHDEDDVPVESTLLNWPVAPENAPSTSSPRVGFLRPEQKHA</sequence>
<dbReference type="Pfam" id="PF00005">
    <property type="entry name" value="ABC_tran"/>
    <property type="match status" value="1"/>
</dbReference>
<dbReference type="GO" id="GO:0005524">
    <property type="term" value="F:ATP binding"/>
    <property type="evidence" value="ECO:0007669"/>
    <property type="project" value="UniProtKB-KW"/>
</dbReference>
<dbReference type="Gene3D" id="3.40.50.300">
    <property type="entry name" value="P-loop containing nucleotide triphosphate hydrolases"/>
    <property type="match status" value="1"/>
</dbReference>
<evidence type="ECO:0000259" key="5">
    <source>
        <dbReference type="PROSITE" id="PS50893"/>
    </source>
</evidence>
<gene>
    <name evidence="6" type="ORF">A1OK_10535</name>
</gene>
<dbReference type="EMBL" id="AJWN02000064">
    <property type="protein sequence ID" value="OEE60628.1"/>
    <property type="molecule type" value="Genomic_DNA"/>
</dbReference>
<protein>
    <submittedName>
        <fullName evidence="6">ABC transporter ATP-binding protein</fullName>
    </submittedName>
</protein>
<accession>A0A1E5C550</accession>
<proteinExistence type="predicted"/>
<dbReference type="Proteomes" id="UP000095039">
    <property type="component" value="Unassembled WGS sequence"/>
</dbReference>
<dbReference type="RefSeq" id="WP_016962053.1">
    <property type="nucleotide sequence ID" value="NZ_AJWN02000064.1"/>
</dbReference>
<dbReference type="InterPro" id="IPR003593">
    <property type="entry name" value="AAA+_ATPase"/>
</dbReference>
<comment type="caution">
    <text evidence="6">The sequence shown here is derived from an EMBL/GenBank/DDBJ whole genome shotgun (WGS) entry which is preliminary data.</text>
</comment>
<keyword evidence="2" id="KW-0547">Nucleotide-binding</keyword>
<dbReference type="SMART" id="SM00382">
    <property type="entry name" value="AAA"/>
    <property type="match status" value="1"/>
</dbReference>
<feature type="domain" description="ABC transporter" evidence="5">
    <location>
        <begin position="3"/>
        <end position="226"/>
    </location>
</feature>